<gene>
    <name evidence="8" type="ORF">D9V41_08960</name>
</gene>
<evidence type="ECO:0000256" key="2">
    <source>
        <dbReference type="ARBA" id="ARBA00022692"/>
    </source>
</evidence>
<dbReference type="InterPro" id="IPR047817">
    <property type="entry name" value="ABC2_TM_bact-type"/>
</dbReference>
<dbReference type="InterPro" id="IPR000412">
    <property type="entry name" value="ABC_2_transport"/>
</dbReference>
<keyword evidence="3 6" id="KW-1133">Transmembrane helix</keyword>
<dbReference type="GO" id="GO:0140359">
    <property type="term" value="F:ABC-type transporter activity"/>
    <property type="evidence" value="ECO:0007669"/>
    <property type="project" value="InterPro"/>
</dbReference>
<evidence type="ECO:0000313" key="9">
    <source>
        <dbReference type="Proteomes" id="UP000282515"/>
    </source>
</evidence>
<keyword evidence="2 6" id="KW-0812">Transmembrane</keyword>
<dbReference type="AlphaFoldDB" id="A0A3L8PMV2"/>
<name>A0A3L8PMV2_9ACTN</name>
<feature type="transmembrane region" description="Helical" evidence="6">
    <location>
        <begin position="89"/>
        <end position="116"/>
    </location>
</feature>
<feature type="transmembrane region" description="Helical" evidence="6">
    <location>
        <begin position="158"/>
        <end position="176"/>
    </location>
</feature>
<organism evidence="8 9">
    <name type="scientific">Aeromicrobium phragmitis</name>
    <dbReference type="NCBI Taxonomy" id="2478914"/>
    <lineage>
        <taxon>Bacteria</taxon>
        <taxon>Bacillati</taxon>
        <taxon>Actinomycetota</taxon>
        <taxon>Actinomycetes</taxon>
        <taxon>Propionibacteriales</taxon>
        <taxon>Nocardioidaceae</taxon>
        <taxon>Aeromicrobium</taxon>
    </lineage>
</organism>
<comment type="similarity">
    <text evidence="6">Belongs to the ABC-2 integral membrane protein family.</text>
</comment>
<evidence type="ECO:0000256" key="5">
    <source>
        <dbReference type="ARBA" id="ARBA00023251"/>
    </source>
</evidence>
<evidence type="ECO:0000256" key="4">
    <source>
        <dbReference type="ARBA" id="ARBA00023136"/>
    </source>
</evidence>
<comment type="caution">
    <text evidence="8">The sequence shown here is derived from an EMBL/GenBank/DDBJ whole genome shotgun (WGS) entry which is preliminary data.</text>
</comment>
<evidence type="ECO:0000256" key="3">
    <source>
        <dbReference type="ARBA" id="ARBA00022989"/>
    </source>
</evidence>
<dbReference type="Proteomes" id="UP000282515">
    <property type="component" value="Unassembled WGS sequence"/>
</dbReference>
<evidence type="ECO:0000256" key="1">
    <source>
        <dbReference type="ARBA" id="ARBA00004141"/>
    </source>
</evidence>
<dbReference type="Pfam" id="PF01061">
    <property type="entry name" value="ABC2_membrane"/>
    <property type="match status" value="1"/>
</dbReference>
<keyword evidence="6" id="KW-0813">Transport</keyword>
<comment type="subcellular location">
    <subcellularLocation>
        <location evidence="6">Cell membrane</location>
        <topology evidence="6">Multi-pass membrane protein</topology>
    </subcellularLocation>
    <subcellularLocation>
        <location evidence="1">Membrane</location>
        <topology evidence="1">Multi-pass membrane protein</topology>
    </subcellularLocation>
</comment>
<feature type="transmembrane region" description="Helical" evidence="6">
    <location>
        <begin position="16"/>
        <end position="38"/>
    </location>
</feature>
<feature type="domain" description="ABC transmembrane type-2" evidence="7">
    <location>
        <begin position="14"/>
        <end position="247"/>
    </location>
</feature>
<dbReference type="EMBL" id="RDBF01000005">
    <property type="protein sequence ID" value="RLV56083.1"/>
    <property type="molecule type" value="Genomic_DNA"/>
</dbReference>
<dbReference type="GO" id="GO:0043190">
    <property type="term" value="C:ATP-binding cassette (ABC) transporter complex"/>
    <property type="evidence" value="ECO:0007669"/>
    <property type="project" value="InterPro"/>
</dbReference>
<keyword evidence="4 6" id="KW-0472">Membrane</keyword>
<keyword evidence="6" id="KW-1003">Cell membrane</keyword>
<dbReference type="InterPro" id="IPR051784">
    <property type="entry name" value="Nod_factor_ABC_transporter"/>
</dbReference>
<protein>
    <recommendedName>
        <fullName evidence="6">Transport permease protein</fullName>
    </recommendedName>
</protein>
<feature type="transmembrane region" description="Helical" evidence="6">
    <location>
        <begin position="44"/>
        <end position="68"/>
    </location>
</feature>
<sequence>MSGRSLRLVRRDPDELLISLVLPITIMLLFVYVFGGAIQSGTDYVTYATPGVILLCAGYGASNTAIAVNQDMTTGTMDRFRSMPIASAAVLVGHIVASVVKNLVTTAMVLGVAALIGFRPDANALEWLGAIAMIAGYILAITCLAAFVGVIVRGPAAAGGFGFFMLFAPYVSSAFVPPETMPSWLRGFAEQQPVTPVIETIRGLLVGLGSDAAPVTDLGGTAAIAVGWCAVFTVLGLVAASWAFARQRR</sequence>
<dbReference type="InterPro" id="IPR013525">
    <property type="entry name" value="ABC2_TM"/>
</dbReference>
<feature type="transmembrane region" description="Helical" evidence="6">
    <location>
        <begin position="128"/>
        <end position="151"/>
    </location>
</feature>
<dbReference type="PROSITE" id="PS51012">
    <property type="entry name" value="ABC_TM2"/>
    <property type="match status" value="1"/>
</dbReference>
<proteinExistence type="inferred from homology"/>
<evidence type="ECO:0000259" key="7">
    <source>
        <dbReference type="PROSITE" id="PS51012"/>
    </source>
</evidence>
<dbReference type="GO" id="GO:0046677">
    <property type="term" value="P:response to antibiotic"/>
    <property type="evidence" value="ECO:0007669"/>
    <property type="project" value="UniProtKB-KW"/>
</dbReference>
<accession>A0A3L8PMV2</accession>
<evidence type="ECO:0000256" key="6">
    <source>
        <dbReference type="RuleBase" id="RU361157"/>
    </source>
</evidence>
<keyword evidence="5" id="KW-0046">Antibiotic resistance</keyword>
<dbReference type="PANTHER" id="PTHR43229:SF2">
    <property type="entry name" value="NODULATION PROTEIN J"/>
    <property type="match status" value="1"/>
</dbReference>
<dbReference type="OrthoDB" id="3370990at2"/>
<keyword evidence="9" id="KW-1185">Reference proteome</keyword>
<evidence type="ECO:0000313" key="8">
    <source>
        <dbReference type="EMBL" id="RLV56083.1"/>
    </source>
</evidence>
<feature type="transmembrane region" description="Helical" evidence="6">
    <location>
        <begin position="222"/>
        <end position="245"/>
    </location>
</feature>
<reference evidence="8 9" key="1">
    <citation type="submission" date="2018-10" db="EMBL/GenBank/DDBJ databases">
        <title>Aeromicrobium sp. 9W16Y-2 whole genome shotgun sequence.</title>
        <authorList>
            <person name="Li F."/>
        </authorList>
    </citation>
    <scope>NUCLEOTIDE SEQUENCE [LARGE SCALE GENOMIC DNA]</scope>
    <source>
        <strain evidence="8 9">9W16Y-2</strain>
    </source>
</reference>
<dbReference type="PIRSF" id="PIRSF006648">
    <property type="entry name" value="DrrB"/>
    <property type="match status" value="1"/>
</dbReference>
<dbReference type="PANTHER" id="PTHR43229">
    <property type="entry name" value="NODULATION PROTEIN J"/>
    <property type="match status" value="1"/>
</dbReference>